<dbReference type="Gene3D" id="1.20.1530.20">
    <property type="match status" value="1"/>
</dbReference>
<dbReference type="OrthoDB" id="7865099at2"/>
<feature type="transmembrane region" description="Helical" evidence="1">
    <location>
        <begin position="276"/>
        <end position="302"/>
    </location>
</feature>
<evidence type="ECO:0000256" key="1">
    <source>
        <dbReference type="SAM" id="Phobius"/>
    </source>
</evidence>
<feature type="transmembrane region" description="Helical" evidence="1">
    <location>
        <begin position="107"/>
        <end position="127"/>
    </location>
</feature>
<feature type="transmembrane region" description="Helical" evidence="1">
    <location>
        <begin position="40"/>
        <end position="58"/>
    </location>
</feature>
<feature type="transmembrane region" description="Helical" evidence="1">
    <location>
        <begin position="139"/>
        <end position="160"/>
    </location>
</feature>
<organism evidence="2 3">
    <name type="scientific">Meridianimarinicoccus aquatilis</name>
    <dbReference type="NCBI Taxonomy" id="2552766"/>
    <lineage>
        <taxon>Bacteria</taxon>
        <taxon>Pseudomonadati</taxon>
        <taxon>Pseudomonadota</taxon>
        <taxon>Alphaproteobacteria</taxon>
        <taxon>Rhodobacterales</taxon>
        <taxon>Paracoccaceae</taxon>
        <taxon>Meridianimarinicoccus</taxon>
    </lineage>
</organism>
<gene>
    <name evidence="2" type="ORF">E2L05_01745</name>
</gene>
<reference evidence="2 3" key="1">
    <citation type="submission" date="2019-03" db="EMBL/GenBank/DDBJ databases">
        <title>Rhodobacteraceae bacterium SM1902, a new member of the family Rhodobacteraceae isolated from Yantai.</title>
        <authorList>
            <person name="Sun Y."/>
        </authorList>
    </citation>
    <scope>NUCLEOTIDE SEQUENCE [LARGE SCALE GENOMIC DNA]</scope>
    <source>
        <strain evidence="2 3">SM1902</strain>
    </source>
</reference>
<sequence>MASGPIVGAMILLRWVGVHAGSVLLCGLVGVGFFPDLSAFLRPFLPMLVSLVLGLAIARMDVGSILRDFANPRKLALMLAALVAFVPLTCLALVGVGTLLGASPETILALAVFGASPPLSSAASLALMLGYDARMTLQFGSLATLALPLLGPLTMSLVGIDVDVAVLHMAFRIAAMVAGGFAIGLGLQAILGRSRIAAHRDAFNGAATIGMLLFLFPLFDGVLGFARAEPLQAAGLLALAVMLNFGGHIAVSIGARRVADLPRAQAAGLMFGNRNVSFYLAVLPLNPALGLFVAASQIPIYATPAVFGRRK</sequence>
<dbReference type="RefSeq" id="WP_133341164.1">
    <property type="nucleotide sequence ID" value="NZ_SMZO01000002.1"/>
</dbReference>
<keyword evidence="1" id="KW-1133">Transmembrane helix</keyword>
<proteinExistence type="predicted"/>
<dbReference type="Proteomes" id="UP000294562">
    <property type="component" value="Unassembled WGS sequence"/>
</dbReference>
<evidence type="ECO:0008006" key="4">
    <source>
        <dbReference type="Google" id="ProtNLM"/>
    </source>
</evidence>
<dbReference type="EMBL" id="SMZO01000002">
    <property type="protein sequence ID" value="TDL91324.1"/>
    <property type="molecule type" value="Genomic_DNA"/>
</dbReference>
<name>A0A4R6B4H6_9RHOB</name>
<keyword evidence="1" id="KW-0812">Transmembrane</keyword>
<keyword evidence="3" id="KW-1185">Reference proteome</keyword>
<feature type="transmembrane region" description="Helical" evidence="1">
    <location>
        <begin position="202"/>
        <end position="219"/>
    </location>
</feature>
<dbReference type="InterPro" id="IPR038770">
    <property type="entry name" value="Na+/solute_symporter_sf"/>
</dbReference>
<feature type="transmembrane region" description="Helical" evidence="1">
    <location>
        <begin position="231"/>
        <end position="255"/>
    </location>
</feature>
<feature type="transmembrane region" description="Helical" evidence="1">
    <location>
        <begin position="166"/>
        <end position="190"/>
    </location>
</feature>
<dbReference type="AlphaFoldDB" id="A0A4R6B4H6"/>
<evidence type="ECO:0000313" key="3">
    <source>
        <dbReference type="Proteomes" id="UP000294562"/>
    </source>
</evidence>
<feature type="transmembrane region" description="Helical" evidence="1">
    <location>
        <begin position="79"/>
        <end position="101"/>
    </location>
</feature>
<comment type="caution">
    <text evidence="2">The sequence shown here is derived from an EMBL/GenBank/DDBJ whole genome shotgun (WGS) entry which is preliminary data.</text>
</comment>
<feature type="transmembrane region" description="Helical" evidence="1">
    <location>
        <begin position="12"/>
        <end position="34"/>
    </location>
</feature>
<evidence type="ECO:0000313" key="2">
    <source>
        <dbReference type="EMBL" id="TDL91324.1"/>
    </source>
</evidence>
<accession>A0A4R6B4H6</accession>
<protein>
    <recommendedName>
        <fullName evidence="4">Bile acid:sodium symporter family protein</fullName>
    </recommendedName>
</protein>
<keyword evidence="1" id="KW-0472">Membrane</keyword>